<comment type="caution">
    <text evidence="2">The sequence shown here is derived from an EMBL/GenBank/DDBJ whole genome shotgun (WGS) entry which is preliminary data.</text>
</comment>
<dbReference type="OrthoDB" id="514292at2759"/>
<dbReference type="InterPro" id="IPR012386">
    <property type="entry name" value="Cyclic-nucl_3Pdiesterase"/>
</dbReference>
<dbReference type="GO" id="GO:0009187">
    <property type="term" value="P:cyclic nucleotide metabolic process"/>
    <property type="evidence" value="ECO:0007669"/>
    <property type="project" value="TreeGrafter"/>
</dbReference>
<keyword evidence="3" id="KW-1185">Reference proteome</keyword>
<dbReference type="InterPro" id="IPR009097">
    <property type="entry name" value="Cyclic_Pdiesterase"/>
</dbReference>
<name>A0A8H6XMV6_9AGAR</name>
<proteinExistence type="predicted"/>
<evidence type="ECO:0000256" key="1">
    <source>
        <dbReference type="SAM" id="MobiDB-lite"/>
    </source>
</evidence>
<protein>
    <submittedName>
        <fullName evidence="2">Uncharacterized protein</fullName>
    </submittedName>
</protein>
<dbReference type="Proteomes" id="UP000620124">
    <property type="component" value="Unassembled WGS sequence"/>
</dbReference>
<dbReference type="EMBL" id="JACAZI010000016">
    <property type="protein sequence ID" value="KAF7343381.1"/>
    <property type="molecule type" value="Genomic_DNA"/>
</dbReference>
<accession>A0A8H6XMV6</accession>
<dbReference type="PANTHER" id="PTHR28141:SF1">
    <property type="entry name" value="2',3'-CYCLIC-NUCLEOTIDE 3'-PHOSPHODIESTERASE"/>
    <property type="match status" value="1"/>
</dbReference>
<gene>
    <name evidence="2" type="ORF">MVEN_01770400</name>
</gene>
<dbReference type="GO" id="GO:0004113">
    <property type="term" value="F:2',3'-cyclic-nucleotide 3'-phosphodiesterase activity"/>
    <property type="evidence" value="ECO:0007669"/>
    <property type="project" value="TreeGrafter"/>
</dbReference>
<dbReference type="Gene3D" id="3.90.1140.10">
    <property type="entry name" value="Cyclic phosphodiesterase"/>
    <property type="match status" value="1"/>
</dbReference>
<dbReference type="SUPFAM" id="SSF55144">
    <property type="entry name" value="LigT-like"/>
    <property type="match status" value="1"/>
</dbReference>
<dbReference type="Pfam" id="PF07823">
    <property type="entry name" value="CPDase"/>
    <property type="match status" value="1"/>
</dbReference>
<organism evidence="2 3">
    <name type="scientific">Mycena venus</name>
    <dbReference type="NCBI Taxonomy" id="2733690"/>
    <lineage>
        <taxon>Eukaryota</taxon>
        <taxon>Fungi</taxon>
        <taxon>Dikarya</taxon>
        <taxon>Basidiomycota</taxon>
        <taxon>Agaricomycotina</taxon>
        <taxon>Agaricomycetes</taxon>
        <taxon>Agaricomycetidae</taxon>
        <taxon>Agaricales</taxon>
        <taxon>Marasmiineae</taxon>
        <taxon>Mycenaceae</taxon>
        <taxon>Mycena</taxon>
    </lineage>
</organism>
<feature type="region of interest" description="Disordered" evidence="1">
    <location>
        <begin position="205"/>
        <end position="238"/>
    </location>
</feature>
<reference evidence="2" key="1">
    <citation type="submission" date="2020-05" db="EMBL/GenBank/DDBJ databases">
        <title>Mycena genomes resolve the evolution of fungal bioluminescence.</title>
        <authorList>
            <person name="Tsai I.J."/>
        </authorList>
    </citation>
    <scope>NUCLEOTIDE SEQUENCE</scope>
    <source>
        <strain evidence="2">CCC161011</strain>
    </source>
</reference>
<dbReference type="PANTHER" id="PTHR28141">
    <property type="entry name" value="2',3'-CYCLIC-NUCLEOTIDE 3'-PHOSPHODIESTERASE"/>
    <property type="match status" value="1"/>
</dbReference>
<dbReference type="AlphaFoldDB" id="A0A8H6XMV6"/>
<sequence>MRDYSLWLIPSDEQRSALKELMKYRPSSYRKNPRSYSLKSFPHFEPHITLASVFLPFQPSLDMLLPSSNPEQVTAKFESLRVGHTSLSVTLEKTRELMALHHAIDAHLKLNHIENSSGRSPHIPLFYLDEADSGDRQALKEELQEKGLVKNTGEGLLLNPVGAAELTADEIWLMDCTGEVAQWKWLERRDLVLWNRQKAMPGRRSFSLPIPRAPPIPPFKQNKSHGDEHTQFPSTKSTRWPGPDLYDGIYLPAYMDSPDPTSVSVPPIGWNVSHTDGRAQSLPTESTSSTRHPFMAMPQVGEESPWLPSAEYSNEYPPMGYPVMAMPQAGEESPWLPSAEYSNEYPPEWGSPHLGFV</sequence>
<evidence type="ECO:0000313" key="3">
    <source>
        <dbReference type="Proteomes" id="UP000620124"/>
    </source>
</evidence>
<evidence type="ECO:0000313" key="2">
    <source>
        <dbReference type="EMBL" id="KAF7343381.1"/>
    </source>
</evidence>